<evidence type="ECO:0000313" key="2">
    <source>
        <dbReference type="Proteomes" id="UP000646911"/>
    </source>
</evidence>
<protein>
    <submittedName>
        <fullName evidence="1">PAAR domain-containing protein</fullName>
    </submittedName>
</protein>
<organism evidence="1 2">
    <name type="scientific">Undibacterium umbellatum</name>
    <dbReference type="NCBI Taxonomy" id="2762300"/>
    <lineage>
        <taxon>Bacteria</taxon>
        <taxon>Pseudomonadati</taxon>
        <taxon>Pseudomonadota</taxon>
        <taxon>Betaproteobacteria</taxon>
        <taxon>Burkholderiales</taxon>
        <taxon>Oxalobacteraceae</taxon>
        <taxon>Undibacterium</taxon>
    </lineage>
</organism>
<dbReference type="InterPro" id="IPR008727">
    <property type="entry name" value="PAAR_motif"/>
</dbReference>
<keyword evidence="2" id="KW-1185">Reference proteome</keyword>
<dbReference type="Pfam" id="PF05488">
    <property type="entry name" value="PAAR_motif"/>
    <property type="match status" value="1"/>
</dbReference>
<proteinExistence type="predicted"/>
<sequence>MSYGIAVKTLDRAGGPHRAGGQDFFAVDGAPVVLLGDRIVPHGPVPHANPVMVEGSSWMTLNGIPACRAGHHASCTHPSTGRSWFLIPD</sequence>
<dbReference type="EMBL" id="JACOFX010000032">
    <property type="protein sequence ID" value="MBC3911379.1"/>
    <property type="molecule type" value="Genomic_DNA"/>
</dbReference>
<dbReference type="Proteomes" id="UP000646911">
    <property type="component" value="Unassembled WGS sequence"/>
</dbReference>
<accession>A0ABR6ZI70</accession>
<name>A0ABR6ZI70_9BURK</name>
<gene>
    <name evidence="1" type="ORF">H8L47_27840</name>
</gene>
<evidence type="ECO:0000313" key="1">
    <source>
        <dbReference type="EMBL" id="MBC3911379.1"/>
    </source>
</evidence>
<dbReference type="Gene3D" id="2.60.200.60">
    <property type="match status" value="1"/>
</dbReference>
<reference evidence="1 2" key="1">
    <citation type="submission" date="2020-08" db="EMBL/GenBank/DDBJ databases">
        <title>Novel species isolated from subtropical streams in China.</title>
        <authorList>
            <person name="Lu H."/>
        </authorList>
    </citation>
    <scope>NUCLEOTIDE SEQUENCE [LARGE SCALE GENOMIC DNA]</scope>
    <source>
        <strain evidence="1 2">NL8W</strain>
    </source>
</reference>
<dbReference type="RefSeq" id="WP_186957091.1">
    <property type="nucleotide sequence ID" value="NZ_JACOFX010000032.1"/>
</dbReference>
<comment type="caution">
    <text evidence="1">The sequence shown here is derived from an EMBL/GenBank/DDBJ whole genome shotgun (WGS) entry which is preliminary data.</text>
</comment>